<evidence type="ECO:0000313" key="3">
    <source>
        <dbReference type="Proteomes" id="UP001472677"/>
    </source>
</evidence>
<dbReference type="EMBL" id="JBBPBM010000001">
    <property type="protein sequence ID" value="KAK8600592.1"/>
    <property type="molecule type" value="Genomic_DNA"/>
</dbReference>
<gene>
    <name evidence="2" type="ORF">V6N12_050445</name>
</gene>
<evidence type="ECO:0000313" key="2">
    <source>
        <dbReference type="EMBL" id="KAK8600592.1"/>
    </source>
</evidence>
<feature type="coiled-coil region" evidence="1">
    <location>
        <begin position="81"/>
        <end position="108"/>
    </location>
</feature>
<protein>
    <submittedName>
        <fullName evidence="2">Uncharacterized protein</fullName>
    </submittedName>
</protein>
<comment type="caution">
    <text evidence="2">The sequence shown here is derived from an EMBL/GenBank/DDBJ whole genome shotgun (WGS) entry which is preliminary data.</text>
</comment>
<keyword evidence="1" id="KW-0175">Coiled coil</keyword>
<dbReference type="Proteomes" id="UP001472677">
    <property type="component" value="Unassembled WGS sequence"/>
</dbReference>
<proteinExistence type="predicted"/>
<reference evidence="2 3" key="1">
    <citation type="journal article" date="2024" name="G3 (Bethesda)">
        <title>Genome assembly of Hibiscus sabdariffa L. provides insights into metabolisms of medicinal natural products.</title>
        <authorList>
            <person name="Kim T."/>
        </authorList>
    </citation>
    <scope>NUCLEOTIDE SEQUENCE [LARGE SCALE GENOMIC DNA]</scope>
    <source>
        <strain evidence="2">TK-2024</strain>
        <tissue evidence="2">Old leaves</tissue>
    </source>
</reference>
<name>A0ABR2GCE4_9ROSI</name>
<sequence>MLSTLNDTKVFDELFDEESNGLNSPTKGLLEDNPTIGLLELLQDKVMKNKVTDSRMKVQEKKIQNDYFMSIEDQFHDDLALAELQEAVETIVTKLQEMSKEYNRLKNNVLV</sequence>
<keyword evidence="3" id="KW-1185">Reference proteome</keyword>
<organism evidence="2 3">
    <name type="scientific">Hibiscus sabdariffa</name>
    <name type="common">roselle</name>
    <dbReference type="NCBI Taxonomy" id="183260"/>
    <lineage>
        <taxon>Eukaryota</taxon>
        <taxon>Viridiplantae</taxon>
        <taxon>Streptophyta</taxon>
        <taxon>Embryophyta</taxon>
        <taxon>Tracheophyta</taxon>
        <taxon>Spermatophyta</taxon>
        <taxon>Magnoliopsida</taxon>
        <taxon>eudicotyledons</taxon>
        <taxon>Gunneridae</taxon>
        <taxon>Pentapetalae</taxon>
        <taxon>rosids</taxon>
        <taxon>malvids</taxon>
        <taxon>Malvales</taxon>
        <taxon>Malvaceae</taxon>
        <taxon>Malvoideae</taxon>
        <taxon>Hibiscus</taxon>
    </lineage>
</organism>
<accession>A0ABR2GCE4</accession>
<evidence type="ECO:0000256" key="1">
    <source>
        <dbReference type="SAM" id="Coils"/>
    </source>
</evidence>